<keyword evidence="3" id="KW-1185">Reference proteome</keyword>
<dbReference type="Proteomes" id="UP001372338">
    <property type="component" value="Unassembled WGS sequence"/>
</dbReference>
<dbReference type="Pfam" id="PF05097">
    <property type="entry name" value="DUF688"/>
    <property type="match status" value="1"/>
</dbReference>
<reference evidence="2 3" key="1">
    <citation type="submission" date="2024-01" db="EMBL/GenBank/DDBJ databases">
        <title>The genomes of 5 underutilized Papilionoideae crops provide insights into root nodulation and disease resistanc.</title>
        <authorList>
            <person name="Yuan L."/>
        </authorList>
    </citation>
    <scope>NUCLEOTIDE SEQUENCE [LARGE SCALE GENOMIC DNA]</scope>
    <source>
        <strain evidence="2">ZHUSHIDOU_FW_LH</strain>
        <tissue evidence="2">Leaf</tissue>
    </source>
</reference>
<dbReference type="PANTHER" id="PTHR33671">
    <property type="entry name" value="N-METHYLTRANSFERASE, PUTATIVE (DUF688)-RELATED"/>
    <property type="match status" value="1"/>
</dbReference>
<evidence type="ECO:0000256" key="1">
    <source>
        <dbReference type="SAM" id="MobiDB-lite"/>
    </source>
</evidence>
<name>A0AAN9EHC9_CROPI</name>
<organism evidence="2 3">
    <name type="scientific">Crotalaria pallida</name>
    <name type="common">Smooth rattlebox</name>
    <name type="synonym">Crotalaria striata</name>
    <dbReference type="NCBI Taxonomy" id="3830"/>
    <lineage>
        <taxon>Eukaryota</taxon>
        <taxon>Viridiplantae</taxon>
        <taxon>Streptophyta</taxon>
        <taxon>Embryophyta</taxon>
        <taxon>Tracheophyta</taxon>
        <taxon>Spermatophyta</taxon>
        <taxon>Magnoliopsida</taxon>
        <taxon>eudicotyledons</taxon>
        <taxon>Gunneridae</taxon>
        <taxon>Pentapetalae</taxon>
        <taxon>rosids</taxon>
        <taxon>fabids</taxon>
        <taxon>Fabales</taxon>
        <taxon>Fabaceae</taxon>
        <taxon>Papilionoideae</taxon>
        <taxon>50 kb inversion clade</taxon>
        <taxon>genistoids sensu lato</taxon>
        <taxon>core genistoids</taxon>
        <taxon>Crotalarieae</taxon>
        <taxon>Crotalaria</taxon>
    </lineage>
</organism>
<feature type="compositionally biased region" description="Polar residues" evidence="1">
    <location>
        <begin position="111"/>
        <end position="126"/>
    </location>
</feature>
<feature type="region of interest" description="Disordered" evidence="1">
    <location>
        <begin position="25"/>
        <end position="160"/>
    </location>
</feature>
<feature type="compositionally biased region" description="Polar residues" evidence="1">
    <location>
        <begin position="415"/>
        <end position="426"/>
    </location>
</feature>
<dbReference type="PANTHER" id="PTHR33671:SF2">
    <property type="entry name" value="N-METHYLTRANSFERASE, PUTATIVE (DUF688)-RELATED"/>
    <property type="match status" value="1"/>
</dbReference>
<feature type="compositionally biased region" description="Basic and acidic residues" evidence="1">
    <location>
        <begin position="427"/>
        <end position="441"/>
    </location>
</feature>
<evidence type="ECO:0000313" key="2">
    <source>
        <dbReference type="EMBL" id="KAK7257352.1"/>
    </source>
</evidence>
<feature type="compositionally biased region" description="Basic and acidic residues" evidence="1">
    <location>
        <begin position="136"/>
        <end position="145"/>
    </location>
</feature>
<proteinExistence type="predicted"/>
<comment type="caution">
    <text evidence="2">The sequence shown here is derived from an EMBL/GenBank/DDBJ whole genome shotgun (WGS) entry which is preliminary data.</text>
</comment>
<evidence type="ECO:0000313" key="3">
    <source>
        <dbReference type="Proteomes" id="UP001372338"/>
    </source>
</evidence>
<sequence>MILQHLMEEKQLDFNQPLLSVRRFPSTAATENDASSAKPPPPPPVYKSELKSGPIRNPGTVPFVWEQTPGRPKDERKVQTQWPSVTPKLPPGRVSRVKQQHSDEVSKARSVRQSRTGSTVASSPNIATLVEEEETKQESLKEAIQEKASSGSNSDDEDETYVDAVDTLSRTESFFMNCSVSGLSGWDDQEVQPSGSSATDQQARDFMIGRFLPAAKAMASETPQYTSRKPHVVQEQLRQVKKVVNGEHPRPLNPKWQKVLPHYAQDIGRVESEDESDDDDVSVNYEPKVCGLFPRFCLLNPLPGLRMEDRVLSSPGHRMQGKSIASHRRIAKEHARTAYSGKKLVDSQSGFTLDKNFPGITEKSKNGIDPHRRGFSKLLDRENTQCESSCESPVVEKTLYVDSVHKVKSSCSCSEMKTPTNHTPTNHRGDDLETLREDSGIDKNASIDSSLEDGKYLGVVDEKATLQPKSSVSLDSSLLICSDNSSNDMQTEIISHSSKVYSEKQGLTKLGYQGSNLDNDLVATSSPKMVECKEADSESHVCSDKKGSDGLMQNPVWRNLKSTGESEVGSVTKDSKCTQDCNQDPNTLVNSKVVDDGMTDLERKSLMKLGHRDTSDANSLKLPLALPLPKAPSESWLTRTLPMVSSRNISPWSNLASKNHVGSQSPNTALPDPKWELIVKSSNVQHGHLRFGEEPLAPIPEA</sequence>
<dbReference type="AlphaFoldDB" id="A0AAN9EHC9"/>
<protein>
    <submittedName>
        <fullName evidence="2">Uncharacterized protein</fullName>
    </submittedName>
</protein>
<dbReference type="EMBL" id="JAYWIO010000006">
    <property type="protein sequence ID" value="KAK7257352.1"/>
    <property type="molecule type" value="Genomic_DNA"/>
</dbReference>
<gene>
    <name evidence="2" type="ORF">RIF29_31265</name>
</gene>
<feature type="region of interest" description="Disordered" evidence="1">
    <location>
        <begin position="413"/>
        <end position="447"/>
    </location>
</feature>
<dbReference type="InterPro" id="IPR007789">
    <property type="entry name" value="DUF688"/>
</dbReference>
<accession>A0AAN9EHC9</accession>